<feature type="compositionally biased region" description="Basic and acidic residues" evidence="1">
    <location>
        <begin position="392"/>
        <end position="401"/>
    </location>
</feature>
<feature type="compositionally biased region" description="Basic and acidic residues" evidence="1">
    <location>
        <begin position="57"/>
        <end position="69"/>
    </location>
</feature>
<evidence type="ECO:0000313" key="3">
    <source>
        <dbReference type="Proteomes" id="UP001338125"/>
    </source>
</evidence>
<evidence type="ECO:0000313" key="2">
    <source>
        <dbReference type="EMBL" id="KAK5994910.1"/>
    </source>
</evidence>
<feature type="compositionally biased region" description="Basic and acidic residues" evidence="1">
    <location>
        <begin position="479"/>
        <end position="488"/>
    </location>
</feature>
<accession>A0ABR0ST26</accession>
<dbReference type="Proteomes" id="UP001338125">
    <property type="component" value="Unassembled WGS sequence"/>
</dbReference>
<feature type="compositionally biased region" description="Basic and acidic residues" evidence="1">
    <location>
        <begin position="284"/>
        <end position="297"/>
    </location>
</feature>
<feature type="compositionally biased region" description="Basic and acidic residues" evidence="1">
    <location>
        <begin position="171"/>
        <end position="182"/>
    </location>
</feature>
<feature type="compositionally biased region" description="Low complexity" evidence="1">
    <location>
        <begin position="84"/>
        <end position="95"/>
    </location>
</feature>
<feature type="compositionally biased region" description="Polar residues" evidence="1">
    <location>
        <begin position="1"/>
        <end position="21"/>
    </location>
</feature>
<feature type="region of interest" description="Disordered" evidence="1">
    <location>
        <begin position="1"/>
        <end position="22"/>
    </location>
</feature>
<feature type="region of interest" description="Disordered" evidence="1">
    <location>
        <begin position="238"/>
        <end position="551"/>
    </location>
</feature>
<feature type="compositionally biased region" description="Basic and acidic residues" evidence="1">
    <location>
        <begin position="410"/>
        <end position="419"/>
    </location>
</feature>
<comment type="caution">
    <text evidence="2">The sequence shown here is derived from an EMBL/GenBank/DDBJ whole genome shotgun (WGS) entry which is preliminary data.</text>
</comment>
<name>A0ABR0ST26_9HYPO</name>
<gene>
    <name evidence="2" type="ORF">PT974_03298</name>
</gene>
<feature type="region of interest" description="Disordered" evidence="1">
    <location>
        <begin position="53"/>
        <end position="104"/>
    </location>
</feature>
<feature type="compositionally biased region" description="Polar residues" evidence="1">
    <location>
        <begin position="532"/>
        <end position="551"/>
    </location>
</feature>
<sequence length="660" mass="71523">MPTPSTVALSTRGPNIQASEHASTHDFLRVTLPRSESNGGLAHLLAKFEAMGASPSVEHKQDPSSDIDHPPVTGPAPTSIPVTEPEQAPQAPAPALKRRGAMMSYREPKTIGNYALSTPPLLSAPSFIATPHPSPSIPERILTEAIPTATSIPASPSKDDESVQRKNSVVAERRRLFERDSQSGKSATSAAPTIKSEPKSTSSSKPPSLLDRGKKSSIPSLPRLEHGLLSLDALSSSIDAPDLSPIQRKDEHDSPFDSIFSFDNIQHPEYLPKPLKSATQSPPRTDRISPAVERRETGSPILLSMIPKSIQRKPVPQATMTTVDKGSPWGPPPAYEQIFPTRASPYRAAKPAGTLSDTGKPNKKTLIPSPKSRSDVPSARNENLNTAPAPLRTERASRFDTKSPPVPISFRHEEVHQTPRDSVSQPKIPSSATSHPRQLKDRIGIFESLSSSRENVGLRGIPKVASSPALQRNAAPKSPSHDDKDQSRFQDNWWNKPTSRIQNRLRVPARTSGAESPNIAENGANRLRYSKPSKSGASQYAPSMNSPSPGITRVQRNGFNVDGEAGPCVYQPSAPSGYQEAPENDGVAILPKLGLNDKDRQPSGHRILGRRWISRTNGPLVAKVNCALEHPKPVRAGEMRRLASICKDKVVGWKLRSQTE</sequence>
<keyword evidence="3" id="KW-1185">Reference proteome</keyword>
<feature type="compositionally biased region" description="Low complexity" evidence="1">
    <location>
        <begin position="199"/>
        <end position="208"/>
    </location>
</feature>
<feature type="region of interest" description="Disordered" evidence="1">
    <location>
        <begin position="126"/>
        <end position="222"/>
    </location>
</feature>
<reference evidence="2 3" key="1">
    <citation type="submission" date="2024-01" db="EMBL/GenBank/DDBJ databases">
        <title>Complete genome of Cladobotryum mycophilum ATHUM6906.</title>
        <authorList>
            <person name="Christinaki A.C."/>
            <person name="Myridakis A.I."/>
            <person name="Kouvelis V.N."/>
        </authorList>
    </citation>
    <scope>NUCLEOTIDE SEQUENCE [LARGE SCALE GENOMIC DNA]</scope>
    <source>
        <strain evidence="2 3">ATHUM6906</strain>
    </source>
</reference>
<dbReference type="EMBL" id="JAVFKD010000004">
    <property type="protein sequence ID" value="KAK5994910.1"/>
    <property type="molecule type" value="Genomic_DNA"/>
</dbReference>
<feature type="compositionally biased region" description="Polar residues" evidence="1">
    <location>
        <begin position="420"/>
        <end position="436"/>
    </location>
</feature>
<organism evidence="2 3">
    <name type="scientific">Cladobotryum mycophilum</name>
    <dbReference type="NCBI Taxonomy" id="491253"/>
    <lineage>
        <taxon>Eukaryota</taxon>
        <taxon>Fungi</taxon>
        <taxon>Dikarya</taxon>
        <taxon>Ascomycota</taxon>
        <taxon>Pezizomycotina</taxon>
        <taxon>Sordariomycetes</taxon>
        <taxon>Hypocreomycetidae</taxon>
        <taxon>Hypocreales</taxon>
        <taxon>Hypocreaceae</taxon>
        <taxon>Cladobotryum</taxon>
    </lineage>
</organism>
<feature type="compositionally biased region" description="Polar residues" evidence="1">
    <location>
        <begin position="489"/>
        <end position="502"/>
    </location>
</feature>
<proteinExistence type="predicted"/>
<evidence type="ECO:0000256" key="1">
    <source>
        <dbReference type="SAM" id="MobiDB-lite"/>
    </source>
</evidence>
<protein>
    <submittedName>
        <fullName evidence="2">Uncharacterized protein</fullName>
    </submittedName>
</protein>